<dbReference type="Gramene" id="KRH55119">
    <property type="protein sequence ID" value="KRH55119"/>
    <property type="gene ID" value="GLYMA_06G231700"/>
</dbReference>
<dbReference type="EMBL" id="CM000839">
    <property type="protein sequence ID" value="KRH55119.1"/>
    <property type="molecule type" value="Genomic_DNA"/>
</dbReference>
<sequence length="154" mass="17672">MVSFLLVTWIWDLGDCIFLITYVNGLCGYRYQHLKLYPEDEYGPQSMKKPVVVESYNEIVFPEPSEVFLARVQNHPAVNVPRLPAGLNLSCSGTFLSMLFLFLLRGDTKDHPLTQWFLNFSEDDEILKLAAARQQQQFHQVEARQQSSMNPASS</sequence>
<dbReference type="PaxDb" id="3847-GLYMA06G34210.1"/>
<gene>
    <name evidence="1" type="ORF">GLYMA_06G231700</name>
</gene>
<reference evidence="1 2" key="1">
    <citation type="journal article" date="2010" name="Nature">
        <title>Genome sequence of the palaeopolyploid soybean.</title>
        <authorList>
            <person name="Schmutz J."/>
            <person name="Cannon S.B."/>
            <person name="Schlueter J."/>
            <person name="Ma J."/>
            <person name="Mitros T."/>
            <person name="Nelson W."/>
            <person name="Hyten D.L."/>
            <person name="Song Q."/>
            <person name="Thelen J.J."/>
            <person name="Cheng J."/>
            <person name="Xu D."/>
            <person name="Hellsten U."/>
            <person name="May G.D."/>
            <person name="Yu Y."/>
            <person name="Sakurai T."/>
            <person name="Umezawa T."/>
            <person name="Bhattacharyya M.K."/>
            <person name="Sandhu D."/>
            <person name="Valliyodan B."/>
            <person name="Lindquist E."/>
            <person name="Peto M."/>
            <person name="Grant D."/>
            <person name="Shu S."/>
            <person name="Goodstein D."/>
            <person name="Barry K."/>
            <person name="Futrell-Griggs M."/>
            <person name="Abernathy B."/>
            <person name="Du J."/>
            <person name="Tian Z."/>
            <person name="Zhu L."/>
            <person name="Gill N."/>
            <person name="Joshi T."/>
            <person name="Libault M."/>
            <person name="Sethuraman A."/>
            <person name="Zhang X.-C."/>
            <person name="Shinozaki K."/>
            <person name="Nguyen H.T."/>
            <person name="Wing R.A."/>
            <person name="Cregan P."/>
            <person name="Specht J."/>
            <person name="Grimwood J."/>
            <person name="Rokhsar D."/>
            <person name="Stacey G."/>
            <person name="Shoemaker R.C."/>
            <person name="Jackson S.A."/>
        </authorList>
    </citation>
    <scope>NUCLEOTIDE SEQUENCE</scope>
    <source>
        <strain evidence="2">cv. Williams 82</strain>
        <tissue evidence="1">Callus</tissue>
    </source>
</reference>
<dbReference type="PANTHER" id="PTHR47573:SF2">
    <property type="match status" value="1"/>
</dbReference>
<dbReference type="PANTHER" id="PTHR47573">
    <property type="entry name" value="PROTEIN AF-9 HOMOLOG"/>
    <property type="match status" value="1"/>
</dbReference>
<evidence type="ECO:0000313" key="2">
    <source>
        <dbReference type="EnsemblPlants" id="KRH55119"/>
    </source>
</evidence>
<dbReference type="InterPro" id="IPR005033">
    <property type="entry name" value="YEATS"/>
</dbReference>
<dbReference type="HOGENOM" id="CLU_1707435_0_0_1"/>
<dbReference type="EnsemblPlants" id="KRH55119">
    <property type="protein sequence ID" value="KRH55119"/>
    <property type="gene ID" value="GLYMA_06G231700"/>
</dbReference>
<dbReference type="STRING" id="3847.K7KWU1"/>
<dbReference type="eggNOG" id="KOG3149">
    <property type="taxonomic scope" value="Eukaryota"/>
</dbReference>
<reference evidence="2" key="2">
    <citation type="submission" date="2018-02" db="UniProtKB">
        <authorList>
            <consortium name="EnsemblPlants"/>
        </authorList>
    </citation>
    <scope>IDENTIFICATION</scope>
    <source>
        <strain evidence="2">Williams 82</strain>
    </source>
</reference>
<organism evidence="1">
    <name type="scientific">Glycine max</name>
    <name type="common">Soybean</name>
    <name type="synonym">Glycine hispida</name>
    <dbReference type="NCBI Taxonomy" id="3847"/>
    <lineage>
        <taxon>Eukaryota</taxon>
        <taxon>Viridiplantae</taxon>
        <taxon>Streptophyta</taxon>
        <taxon>Embryophyta</taxon>
        <taxon>Tracheophyta</taxon>
        <taxon>Spermatophyta</taxon>
        <taxon>Magnoliopsida</taxon>
        <taxon>eudicotyledons</taxon>
        <taxon>Gunneridae</taxon>
        <taxon>Pentapetalae</taxon>
        <taxon>rosids</taxon>
        <taxon>fabids</taxon>
        <taxon>Fabales</taxon>
        <taxon>Fabaceae</taxon>
        <taxon>Papilionoideae</taxon>
        <taxon>50 kb inversion clade</taxon>
        <taxon>NPAAA clade</taxon>
        <taxon>indigoferoid/millettioid clade</taxon>
        <taxon>Phaseoleae</taxon>
        <taxon>Glycine</taxon>
        <taxon>Glycine subgen. Soja</taxon>
    </lineage>
</organism>
<accession>K7KWU1</accession>
<name>K7KWU1_SOYBN</name>
<evidence type="ECO:0000313" key="1">
    <source>
        <dbReference type="EMBL" id="KRH55119.1"/>
    </source>
</evidence>
<evidence type="ECO:0000313" key="3">
    <source>
        <dbReference type="Proteomes" id="UP000008827"/>
    </source>
</evidence>
<dbReference type="SMR" id="K7KWU1"/>
<proteinExistence type="predicted"/>
<dbReference type="InParanoid" id="K7KWU1"/>
<dbReference type="Proteomes" id="UP000008827">
    <property type="component" value="Chromosome 6"/>
</dbReference>
<reference evidence="1" key="3">
    <citation type="submission" date="2018-07" db="EMBL/GenBank/DDBJ databases">
        <title>WGS assembly of Glycine max.</title>
        <authorList>
            <person name="Schmutz J."/>
            <person name="Cannon S."/>
            <person name="Schlueter J."/>
            <person name="Ma J."/>
            <person name="Mitros T."/>
            <person name="Nelson W."/>
            <person name="Hyten D."/>
            <person name="Song Q."/>
            <person name="Thelen J."/>
            <person name="Cheng J."/>
            <person name="Xu D."/>
            <person name="Hellsten U."/>
            <person name="May G."/>
            <person name="Yu Y."/>
            <person name="Sakurai T."/>
            <person name="Umezawa T."/>
            <person name="Bhattacharyya M."/>
            <person name="Sandhu D."/>
            <person name="Valliyodan B."/>
            <person name="Lindquist E."/>
            <person name="Peto M."/>
            <person name="Grant D."/>
            <person name="Shu S."/>
            <person name="Goodstein D."/>
            <person name="Barry K."/>
            <person name="Futrell-Griggs M."/>
            <person name="Abernathy B."/>
            <person name="Du J."/>
            <person name="Tian Z."/>
            <person name="Zhu L."/>
            <person name="Gill N."/>
            <person name="Joshi T."/>
            <person name="Libault M."/>
            <person name="Sethuraman A."/>
            <person name="Zhang X."/>
            <person name="Shinozaki K."/>
            <person name="Nguyen H."/>
            <person name="Wing R."/>
            <person name="Cregan P."/>
            <person name="Specht J."/>
            <person name="Grimwood J."/>
            <person name="Rokhsar D."/>
            <person name="Stacey G."/>
            <person name="Shoemaker R."/>
            <person name="Jackson S."/>
        </authorList>
    </citation>
    <scope>NUCLEOTIDE SEQUENCE</scope>
    <source>
        <tissue evidence="1">Callus</tissue>
    </source>
</reference>
<dbReference type="GO" id="GO:0006355">
    <property type="term" value="P:regulation of DNA-templated transcription"/>
    <property type="evidence" value="ECO:0007669"/>
    <property type="project" value="InterPro"/>
</dbReference>
<keyword evidence="3" id="KW-1185">Reference proteome</keyword>
<dbReference type="AlphaFoldDB" id="K7KWU1"/>
<protein>
    <submittedName>
        <fullName evidence="1 2">Uncharacterized protein</fullName>
    </submittedName>
</protein>